<reference evidence="3" key="1">
    <citation type="journal article" date="2019" name="Int. J. Syst. Evol. Microbiol.">
        <title>The Global Catalogue of Microorganisms (GCM) 10K type strain sequencing project: providing services to taxonomists for standard genome sequencing and annotation.</title>
        <authorList>
            <consortium name="The Broad Institute Genomics Platform"/>
            <consortium name="The Broad Institute Genome Sequencing Center for Infectious Disease"/>
            <person name="Wu L."/>
            <person name="Ma J."/>
        </authorList>
    </citation>
    <scope>NUCLEOTIDE SEQUENCE [LARGE SCALE GENOMIC DNA]</scope>
    <source>
        <strain evidence="3">KCTC 42107</strain>
    </source>
</reference>
<evidence type="ECO:0000256" key="1">
    <source>
        <dbReference type="SAM" id="SignalP"/>
    </source>
</evidence>
<name>A0ABW5NS56_9FLAO</name>
<evidence type="ECO:0000313" key="2">
    <source>
        <dbReference type="EMBL" id="MFD2601097.1"/>
    </source>
</evidence>
<accession>A0ABW5NS56</accession>
<organism evidence="2 3">
    <name type="scientific">Flavobacterium suzhouense</name>
    <dbReference type="NCBI Taxonomy" id="1529638"/>
    <lineage>
        <taxon>Bacteria</taxon>
        <taxon>Pseudomonadati</taxon>
        <taxon>Bacteroidota</taxon>
        <taxon>Flavobacteriia</taxon>
        <taxon>Flavobacteriales</taxon>
        <taxon>Flavobacteriaceae</taxon>
        <taxon>Flavobacterium</taxon>
    </lineage>
</organism>
<gene>
    <name evidence="2" type="ORF">ACFSR3_03435</name>
</gene>
<sequence length="130" mass="14569">MKTITVMLLMLLMIVSCNSNDSNVKYSYSYNSDGVIKREMIVKNNKNDIEIEMNGNATFNNDETAITQLTPGGSINYRNKDTKLIATSSKEGIKINIEKNNSKISGTSDTGKEIIKEAIIHIKKLQQKHK</sequence>
<feature type="signal peptide" evidence="1">
    <location>
        <begin position="1"/>
        <end position="21"/>
    </location>
</feature>
<evidence type="ECO:0008006" key="4">
    <source>
        <dbReference type="Google" id="ProtNLM"/>
    </source>
</evidence>
<comment type="caution">
    <text evidence="2">The sequence shown here is derived from an EMBL/GenBank/DDBJ whole genome shotgun (WGS) entry which is preliminary data.</text>
</comment>
<dbReference type="EMBL" id="JBHUMD010000005">
    <property type="protein sequence ID" value="MFD2601097.1"/>
    <property type="molecule type" value="Genomic_DNA"/>
</dbReference>
<feature type="chain" id="PRO_5047030859" description="Lipoprotein" evidence="1">
    <location>
        <begin position="22"/>
        <end position="130"/>
    </location>
</feature>
<keyword evidence="3" id="KW-1185">Reference proteome</keyword>
<dbReference type="PROSITE" id="PS51257">
    <property type="entry name" value="PROKAR_LIPOPROTEIN"/>
    <property type="match status" value="1"/>
</dbReference>
<evidence type="ECO:0000313" key="3">
    <source>
        <dbReference type="Proteomes" id="UP001597480"/>
    </source>
</evidence>
<keyword evidence="1" id="KW-0732">Signal</keyword>
<protein>
    <recommendedName>
        <fullName evidence="4">Lipoprotein</fullName>
    </recommendedName>
</protein>
<dbReference type="Proteomes" id="UP001597480">
    <property type="component" value="Unassembled WGS sequence"/>
</dbReference>
<proteinExistence type="predicted"/>
<dbReference type="RefSeq" id="WP_379819725.1">
    <property type="nucleotide sequence ID" value="NZ_JBHUMD010000005.1"/>
</dbReference>